<dbReference type="EMBL" id="DS995702">
    <property type="protein sequence ID" value="EEQ29527.1"/>
    <property type="molecule type" value="Genomic_DNA"/>
</dbReference>
<dbReference type="VEuPathDB" id="FungiDB:MCYG_02346"/>
<sequence length="138" mass="15350">MVPVGFGLSLLIAMQWVKRDMYLNVEVPEDIRKGEEMRRWWARVGSAQAFGEPERRSVSSAEGRSRSLYRAIMVEPIFNQVCIGQAVEDKTNPKGIHCEGPRATKLVHYSISSPCTGKSEPPANFLGFPGVQDGERLG</sequence>
<dbReference type="RefSeq" id="XP_002849412.1">
    <property type="nucleotide sequence ID" value="XM_002849366.1"/>
</dbReference>
<keyword evidence="2" id="KW-1185">Reference proteome</keyword>
<accession>C5FJA6</accession>
<dbReference type="Proteomes" id="UP000002035">
    <property type="component" value="Unassembled WGS sequence"/>
</dbReference>
<dbReference type="AlphaFoldDB" id="C5FJA6"/>
<gene>
    <name evidence="1" type="ORF">MCYG_02346</name>
</gene>
<organism evidence="1 2">
    <name type="scientific">Arthroderma otae (strain ATCC MYA-4605 / CBS 113480)</name>
    <name type="common">Microsporum canis</name>
    <dbReference type="NCBI Taxonomy" id="554155"/>
    <lineage>
        <taxon>Eukaryota</taxon>
        <taxon>Fungi</taxon>
        <taxon>Dikarya</taxon>
        <taxon>Ascomycota</taxon>
        <taxon>Pezizomycotina</taxon>
        <taxon>Eurotiomycetes</taxon>
        <taxon>Eurotiomycetidae</taxon>
        <taxon>Onygenales</taxon>
        <taxon>Arthrodermataceae</taxon>
        <taxon>Microsporum</taxon>
    </lineage>
</organism>
<reference evidence="2" key="1">
    <citation type="journal article" date="2012" name="MBio">
        <title>Comparative genome analysis of Trichophyton rubrum and related dermatophytes reveals candidate genes involved in infection.</title>
        <authorList>
            <person name="Martinez D.A."/>
            <person name="Oliver B.G."/>
            <person name="Graeser Y."/>
            <person name="Goldberg J.M."/>
            <person name="Li W."/>
            <person name="Martinez-Rossi N.M."/>
            <person name="Monod M."/>
            <person name="Shelest E."/>
            <person name="Barton R.C."/>
            <person name="Birch E."/>
            <person name="Brakhage A.A."/>
            <person name="Chen Z."/>
            <person name="Gurr S.J."/>
            <person name="Heiman D."/>
            <person name="Heitman J."/>
            <person name="Kosti I."/>
            <person name="Rossi A."/>
            <person name="Saif S."/>
            <person name="Samalova M."/>
            <person name="Saunders C.W."/>
            <person name="Shea T."/>
            <person name="Summerbell R.C."/>
            <person name="Xu J."/>
            <person name="Young S."/>
            <person name="Zeng Q."/>
            <person name="Birren B.W."/>
            <person name="Cuomo C.A."/>
            <person name="White T.C."/>
        </authorList>
    </citation>
    <scope>NUCLEOTIDE SEQUENCE [LARGE SCALE GENOMIC DNA]</scope>
    <source>
        <strain evidence="2">ATCC MYA-4605 / CBS 113480</strain>
    </source>
</reference>
<evidence type="ECO:0000313" key="2">
    <source>
        <dbReference type="Proteomes" id="UP000002035"/>
    </source>
</evidence>
<dbReference type="HOGENOM" id="CLU_1854769_0_0_1"/>
<proteinExistence type="predicted"/>
<name>C5FJA6_ARTOC</name>
<dbReference type="GeneID" id="9226486"/>
<evidence type="ECO:0000313" key="1">
    <source>
        <dbReference type="EMBL" id="EEQ29527.1"/>
    </source>
</evidence>
<protein>
    <submittedName>
        <fullName evidence="1">Uncharacterized protein</fullName>
    </submittedName>
</protein>